<dbReference type="AlphaFoldDB" id="A0A6N1ABZ1"/>
<dbReference type="PANTHER" id="PTHR36973">
    <property type="entry name" value="SLL1456 PROTEIN-RELATED"/>
    <property type="match status" value="1"/>
</dbReference>
<proteinExistence type="predicted"/>
<organism evidence="3 4">
    <name type="scientific">Azospirillum oryzae</name>
    <dbReference type="NCBI Taxonomy" id="286727"/>
    <lineage>
        <taxon>Bacteria</taxon>
        <taxon>Pseudomonadati</taxon>
        <taxon>Pseudomonadota</taxon>
        <taxon>Alphaproteobacteria</taxon>
        <taxon>Rhodospirillales</taxon>
        <taxon>Azospirillaceae</taxon>
        <taxon>Azospirillum</taxon>
    </lineage>
</organism>
<dbReference type="EMBL" id="CP054615">
    <property type="protein sequence ID" value="QKS49046.1"/>
    <property type="molecule type" value="Genomic_DNA"/>
</dbReference>
<keyword evidence="4" id="KW-1185">Reference proteome</keyword>
<protein>
    <submittedName>
        <fullName evidence="3">FkbM family methyltransferase</fullName>
    </submittedName>
</protein>
<sequence length="297" mass="31046">MGGAFWRKARKLARLLGNPAFRRGLRFGVAAAIEHRTILGALPVATVIDVGANTGQFSLLAASLYRNAAIHAVEPLPAAAAVFTRLFADSARVRLHRVAAGAGTANAPLHVSRRHDCSSLLPIAGGQTDFAPGSEAVRTITVPVRPLDELIAPDDLVRPVLLKLDVQGGELQALQGAGRLLASVDHVYVEVSFLPLYDGQPLAHAVVEHLAGHGFGLAGTNHPTFDRAGRCVQVDLLFSRLPAAATHLHGRPATEPGLRETALTEADQEAEIAPYPPIAAASSPSPAMASPAGCGRT</sequence>
<gene>
    <name evidence="3" type="ORF">HUE56_00605</name>
</gene>
<evidence type="ECO:0000259" key="2">
    <source>
        <dbReference type="Pfam" id="PF05050"/>
    </source>
</evidence>
<dbReference type="InterPro" id="IPR029063">
    <property type="entry name" value="SAM-dependent_MTases_sf"/>
</dbReference>
<keyword evidence="3" id="KW-0614">Plasmid</keyword>
<evidence type="ECO:0000313" key="4">
    <source>
        <dbReference type="Proteomes" id="UP000509702"/>
    </source>
</evidence>
<dbReference type="Proteomes" id="UP000509702">
    <property type="component" value="Plasmid unnamed1"/>
</dbReference>
<dbReference type="GO" id="GO:0032259">
    <property type="term" value="P:methylation"/>
    <property type="evidence" value="ECO:0007669"/>
    <property type="project" value="UniProtKB-KW"/>
</dbReference>
<keyword evidence="3" id="KW-0489">Methyltransferase</keyword>
<reference evidence="3 4" key="1">
    <citation type="submission" date="2020-06" db="EMBL/GenBank/DDBJ databases">
        <title>Complete genome of Azosprillum oryzae KACC14407.</title>
        <authorList>
            <person name="Kim M."/>
            <person name="Park Y.-J."/>
            <person name="Shin J.-H."/>
        </authorList>
    </citation>
    <scope>NUCLEOTIDE SEQUENCE [LARGE SCALE GENOMIC DNA]</scope>
    <source>
        <strain evidence="3 4">KACC 14407</strain>
        <plasmid evidence="3 4">unnamed1</plasmid>
    </source>
</reference>
<evidence type="ECO:0000256" key="1">
    <source>
        <dbReference type="SAM" id="MobiDB-lite"/>
    </source>
</evidence>
<dbReference type="KEGG" id="aoz:HUE56_00605"/>
<feature type="domain" description="Methyltransferase FkbM" evidence="2">
    <location>
        <begin position="49"/>
        <end position="215"/>
    </location>
</feature>
<geneLocation type="plasmid" evidence="3 4">
    <name>unnamed1</name>
</geneLocation>
<dbReference type="GO" id="GO:0008171">
    <property type="term" value="F:O-methyltransferase activity"/>
    <property type="evidence" value="ECO:0007669"/>
    <property type="project" value="TreeGrafter"/>
</dbReference>
<keyword evidence="3" id="KW-0808">Transferase</keyword>
<feature type="region of interest" description="Disordered" evidence="1">
    <location>
        <begin position="275"/>
        <end position="297"/>
    </location>
</feature>
<evidence type="ECO:0000313" key="3">
    <source>
        <dbReference type="EMBL" id="QKS49046.1"/>
    </source>
</evidence>
<dbReference type="SUPFAM" id="SSF53335">
    <property type="entry name" value="S-adenosyl-L-methionine-dependent methyltransferases"/>
    <property type="match status" value="1"/>
</dbReference>
<dbReference type="Pfam" id="PF05050">
    <property type="entry name" value="Methyltransf_21"/>
    <property type="match status" value="1"/>
</dbReference>
<dbReference type="InterPro" id="IPR053188">
    <property type="entry name" value="FkbM_Methyltransferase"/>
</dbReference>
<dbReference type="PANTHER" id="PTHR36973:SF4">
    <property type="entry name" value="NODULATION PROTEIN"/>
    <property type="match status" value="1"/>
</dbReference>
<name>A0A6N1ABZ1_9PROT</name>
<dbReference type="RefSeq" id="WP_174756947.1">
    <property type="nucleotide sequence ID" value="NZ_BSOV01000070.1"/>
</dbReference>
<dbReference type="InterPro" id="IPR006342">
    <property type="entry name" value="FkbM_mtfrase"/>
</dbReference>
<dbReference type="NCBIfam" id="TIGR01444">
    <property type="entry name" value="fkbM_fam"/>
    <property type="match status" value="1"/>
</dbReference>
<accession>A0A6N1ABZ1</accession>
<dbReference type="Gene3D" id="3.40.50.150">
    <property type="entry name" value="Vaccinia Virus protein VP39"/>
    <property type="match status" value="1"/>
</dbReference>
<feature type="compositionally biased region" description="Low complexity" evidence="1">
    <location>
        <begin position="278"/>
        <end position="297"/>
    </location>
</feature>